<comment type="caution">
    <text evidence="1">The sequence shown here is derived from an EMBL/GenBank/DDBJ whole genome shotgun (WGS) entry which is preliminary data.</text>
</comment>
<reference evidence="1" key="1">
    <citation type="submission" date="2023-03" db="EMBL/GenBank/DDBJ databases">
        <title>Massive genome expansion in bonnet fungi (Mycena s.s.) driven by repeated elements and novel gene families across ecological guilds.</title>
        <authorList>
            <consortium name="Lawrence Berkeley National Laboratory"/>
            <person name="Harder C.B."/>
            <person name="Miyauchi S."/>
            <person name="Viragh M."/>
            <person name="Kuo A."/>
            <person name="Thoen E."/>
            <person name="Andreopoulos B."/>
            <person name="Lu D."/>
            <person name="Skrede I."/>
            <person name="Drula E."/>
            <person name="Henrissat B."/>
            <person name="Morin E."/>
            <person name="Kohler A."/>
            <person name="Barry K."/>
            <person name="LaButti K."/>
            <person name="Morin E."/>
            <person name="Salamov A."/>
            <person name="Lipzen A."/>
            <person name="Mereny Z."/>
            <person name="Hegedus B."/>
            <person name="Baldrian P."/>
            <person name="Stursova M."/>
            <person name="Weitz H."/>
            <person name="Taylor A."/>
            <person name="Grigoriev I.V."/>
            <person name="Nagy L.G."/>
            <person name="Martin F."/>
            <person name="Kauserud H."/>
        </authorList>
    </citation>
    <scope>NUCLEOTIDE SEQUENCE</scope>
    <source>
        <strain evidence="1">CBHHK067</strain>
    </source>
</reference>
<dbReference type="AlphaFoldDB" id="A0AAD7D5Y3"/>
<accession>A0AAD7D5Y3</accession>
<sequence>MDRGSRHLISESWLDTATKAIERRDLGSTDSIINIGAEAKRRQSTAQMSRKIQCGEADKRTWPSVQLTQHIFTGTCPVPNTVIQGTLVFNSAFYTLVHHKFTTSSPPEIKDTLKLPPVLFNRPPGSPLYSVNDEPLPCPPFWAKYYHAFVPYCTAVYGGNRNA</sequence>
<proteinExistence type="predicted"/>
<name>A0AAD7D5Y3_MYCRO</name>
<organism evidence="1 2">
    <name type="scientific">Mycena rosella</name>
    <name type="common">Pink bonnet</name>
    <name type="synonym">Agaricus rosellus</name>
    <dbReference type="NCBI Taxonomy" id="1033263"/>
    <lineage>
        <taxon>Eukaryota</taxon>
        <taxon>Fungi</taxon>
        <taxon>Dikarya</taxon>
        <taxon>Basidiomycota</taxon>
        <taxon>Agaricomycotina</taxon>
        <taxon>Agaricomycetes</taxon>
        <taxon>Agaricomycetidae</taxon>
        <taxon>Agaricales</taxon>
        <taxon>Marasmiineae</taxon>
        <taxon>Mycenaceae</taxon>
        <taxon>Mycena</taxon>
    </lineage>
</organism>
<gene>
    <name evidence="1" type="ORF">B0H17DRAFT_1139327</name>
</gene>
<evidence type="ECO:0000313" key="2">
    <source>
        <dbReference type="Proteomes" id="UP001221757"/>
    </source>
</evidence>
<keyword evidence="2" id="KW-1185">Reference proteome</keyword>
<dbReference type="Proteomes" id="UP001221757">
    <property type="component" value="Unassembled WGS sequence"/>
</dbReference>
<protein>
    <submittedName>
        <fullName evidence="1">Uncharacterized protein</fullName>
    </submittedName>
</protein>
<evidence type="ECO:0000313" key="1">
    <source>
        <dbReference type="EMBL" id="KAJ7678636.1"/>
    </source>
</evidence>
<dbReference type="EMBL" id="JARKIE010000133">
    <property type="protein sequence ID" value="KAJ7678636.1"/>
    <property type="molecule type" value="Genomic_DNA"/>
</dbReference>